<protein>
    <recommendedName>
        <fullName evidence="4">DUF4412 domain-containing protein</fullName>
    </recommendedName>
</protein>
<organism evidence="2 3">
    <name type="scientific">Arundinibacter roseus</name>
    <dbReference type="NCBI Taxonomy" id="2070510"/>
    <lineage>
        <taxon>Bacteria</taxon>
        <taxon>Pseudomonadati</taxon>
        <taxon>Bacteroidota</taxon>
        <taxon>Cytophagia</taxon>
        <taxon>Cytophagales</taxon>
        <taxon>Spirosomataceae</taxon>
        <taxon>Arundinibacter</taxon>
    </lineage>
</organism>
<feature type="chain" id="PRO_5020523184" description="DUF4412 domain-containing protein" evidence="1">
    <location>
        <begin position="25"/>
        <end position="244"/>
    </location>
</feature>
<keyword evidence="1" id="KW-0732">Signal</keyword>
<gene>
    <name evidence="2" type="ORF">EZE20_22875</name>
</gene>
<feature type="signal peptide" evidence="1">
    <location>
        <begin position="1"/>
        <end position="24"/>
    </location>
</feature>
<dbReference type="EMBL" id="SMJU01000022">
    <property type="protein sequence ID" value="TDB58667.1"/>
    <property type="molecule type" value="Genomic_DNA"/>
</dbReference>
<evidence type="ECO:0008006" key="4">
    <source>
        <dbReference type="Google" id="ProtNLM"/>
    </source>
</evidence>
<dbReference type="AlphaFoldDB" id="A0A4R4JV71"/>
<dbReference type="OrthoDB" id="938716at2"/>
<proteinExistence type="predicted"/>
<evidence type="ECO:0000256" key="1">
    <source>
        <dbReference type="SAM" id="SignalP"/>
    </source>
</evidence>
<dbReference type="RefSeq" id="WP_132122154.1">
    <property type="nucleotide sequence ID" value="NZ_SMJU01000022.1"/>
</dbReference>
<sequence>MNRKLFIFLCTLGLLVFTKSTVWSQNTRVAKTPADPQRNAQWKPDKGKYYFSHALIYEFEKKTDQTKGELWVFIDPVTGTMCFQRESSFGLTDEMNEAIVAFPSGKMIACGQDEHGKNVKTTFMNSAVTPHPDDIKFQKDNFREQCSPTGRTRKEFGWGSAEYTLSYIKTNEKTNLWLATVPFNVYPLYTFDEWEGDAQLPVALSFSYVLGPRQLITELNDPYVTLKLVAYESNPYYLDLSKYK</sequence>
<dbReference type="Proteomes" id="UP000295706">
    <property type="component" value="Unassembled WGS sequence"/>
</dbReference>
<reference evidence="2 3" key="1">
    <citation type="submission" date="2019-02" db="EMBL/GenBank/DDBJ databases">
        <title>Arundinibacter roseus gen. nov., sp. nov., a new member of the family Cytophagaceae.</title>
        <authorList>
            <person name="Szuroczki S."/>
            <person name="Khayer B."/>
            <person name="Sproer C."/>
            <person name="Toumi M."/>
            <person name="Szabo A."/>
            <person name="Felfoldi T."/>
            <person name="Schumann P."/>
            <person name="Toth E."/>
        </authorList>
    </citation>
    <scope>NUCLEOTIDE SEQUENCE [LARGE SCALE GENOMIC DNA]</scope>
    <source>
        <strain evidence="2 3">DMA-k-7a</strain>
    </source>
</reference>
<evidence type="ECO:0000313" key="2">
    <source>
        <dbReference type="EMBL" id="TDB58667.1"/>
    </source>
</evidence>
<keyword evidence="3" id="KW-1185">Reference proteome</keyword>
<evidence type="ECO:0000313" key="3">
    <source>
        <dbReference type="Proteomes" id="UP000295706"/>
    </source>
</evidence>
<accession>A0A4R4JV71</accession>
<comment type="caution">
    <text evidence="2">The sequence shown here is derived from an EMBL/GenBank/DDBJ whole genome shotgun (WGS) entry which is preliminary data.</text>
</comment>
<name>A0A4R4JV71_9BACT</name>